<comment type="caution">
    <text evidence="2">The sequence shown here is derived from an EMBL/GenBank/DDBJ whole genome shotgun (WGS) entry which is preliminary data.</text>
</comment>
<sequence>MKKRISFMLMGIVTCVSMLLAGCGQGDSYAGTWVGYYAAKPHVIYITKIQKQEKGYLISVEDAYWQKNAAGQFVWKNDILPTVTGSIVQGRLVVDHKLNLVSYTYRDENDVLIYSNRTSNAVILFHKIKKNEIEEFKAKMKTSVSAP</sequence>
<feature type="chain" id="PRO_5039198906" description="Lipoprotein" evidence="1">
    <location>
        <begin position="22"/>
        <end position="147"/>
    </location>
</feature>
<evidence type="ECO:0000313" key="2">
    <source>
        <dbReference type="EMBL" id="KXB91669.1"/>
    </source>
</evidence>
<keyword evidence="3" id="KW-1185">Reference proteome</keyword>
<evidence type="ECO:0000313" key="3">
    <source>
        <dbReference type="Proteomes" id="UP000070160"/>
    </source>
</evidence>
<dbReference type="AlphaFoldDB" id="A0A134CHT9"/>
<dbReference type="RefSeq" id="WP_007392286.1">
    <property type="nucleotide sequence ID" value="NZ_KQ960941.1"/>
</dbReference>
<feature type="signal peptide" evidence="1">
    <location>
        <begin position="1"/>
        <end position="21"/>
    </location>
</feature>
<reference evidence="3" key="1">
    <citation type="submission" date="2016-01" db="EMBL/GenBank/DDBJ databases">
        <authorList>
            <person name="Mitreva M."/>
            <person name="Pepin K.H."/>
            <person name="Mihindukulasuriya K.A."/>
            <person name="Fulton R."/>
            <person name="Fronick C."/>
            <person name="O'Laughlin M."/>
            <person name="Miner T."/>
            <person name="Herter B."/>
            <person name="Rosa B.A."/>
            <person name="Cordes M."/>
            <person name="Tomlinson C."/>
            <person name="Wollam A."/>
            <person name="Palsikar V.B."/>
            <person name="Mardis E.R."/>
            <person name="Wilson R.K."/>
        </authorList>
    </citation>
    <scope>NUCLEOTIDE SEQUENCE [LARGE SCALE GENOMIC DNA]</scope>
    <source>
        <strain evidence="3">KA00182</strain>
    </source>
</reference>
<dbReference type="PATRIC" id="fig|1588748.3.peg.655"/>
<evidence type="ECO:0000256" key="1">
    <source>
        <dbReference type="SAM" id="SignalP"/>
    </source>
</evidence>
<dbReference type="Proteomes" id="UP000070160">
    <property type="component" value="Unassembled WGS sequence"/>
</dbReference>
<keyword evidence="1" id="KW-0732">Signal</keyword>
<dbReference type="PROSITE" id="PS51257">
    <property type="entry name" value="PROKAR_LIPOPROTEIN"/>
    <property type="match status" value="1"/>
</dbReference>
<accession>A0A134CHT9</accession>
<evidence type="ECO:0008006" key="4">
    <source>
        <dbReference type="Google" id="ProtNLM"/>
    </source>
</evidence>
<organism evidence="2 3">
    <name type="scientific">Megasphaera hutchinsoni</name>
    <dbReference type="NCBI Taxonomy" id="1588748"/>
    <lineage>
        <taxon>Bacteria</taxon>
        <taxon>Bacillati</taxon>
        <taxon>Bacillota</taxon>
        <taxon>Negativicutes</taxon>
        <taxon>Veillonellales</taxon>
        <taxon>Veillonellaceae</taxon>
        <taxon>Megasphaera</taxon>
    </lineage>
</organism>
<dbReference type="STRING" id="1588748.HMPREF3182_00691"/>
<gene>
    <name evidence="2" type="ORF">HMPREF3182_00691</name>
</gene>
<name>A0A134CHT9_9FIRM</name>
<protein>
    <recommendedName>
        <fullName evidence="4">Lipoprotein</fullName>
    </recommendedName>
</protein>
<dbReference type="EMBL" id="LSDT01000028">
    <property type="protein sequence ID" value="KXB91669.1"/>
    <property type="molecule type" value="Genomic_DNA"/>
</dbReference>
<proteinExistence type="predicted"/>